<dbReference type="Proteomes" id="UP000244929">
    <property type="component" value="Chromosome"/>
</dbReference>
<sequence>MQRSILPLFILSLLFVMVSCGKSKEKDLVIKENDTIVVYNVMMYAKLGGYMDGNKKIFKIIDTACINADCRVQNEIKKYGYKYFLGVGLGTTECEIEYLKKAFLKKGIRTDVYGVSCLGTPPEDKFGYLCYEKAMNAAVEEKYGITFIDSMEKVRMHVHGICRTKY</sequence>
<dbReference type="EMBL" id="CP029186">
    <property type="protein sequence ID" value="AWH85906.1"/>
    <property type="molecule type" value="Genomic_DNA"/>
</dbReference>
<accession>A0A2S1QZU6</accession>
<proteinExistence type="predicted"/>
<evidence type="ECO:0008006" key="3">
    <source>
        <dbReference type="Google" id="ProtNLM"/>
    </source>
</evidence>
<reference evidence="1 2" key="1">
    <citation type="submission" date="2018-04" db="EMBL/GenBank/DDBJ databases">
        <title>Genome sequencing of Flavobacterium sp. HYN0059.</title>
        <authorList>
            <person name="Yi H."/>
            <person name="Baek C."/>
        </authorList>
    </citation>
    <scope>NUCLEOTIDE SEQUENCE [LARGE SCALE GENOMIC DNA]</scope>
    <source>
        <strain evidence="1 2">HYN0059</strain>
    </source>
</reference>
<gene>
    <name evidence="1" type="ORF">HYN59_12675</name>
</gene>
<dbReference type="PROSITE" id="PS51257">
    <property type="entry name" value="PROKAR_LIPOPROTEIN"/>
    <property type="match status" value="1"/>
</dbReference>
<dbReference type="AlphaFoldDB" id="A0A2S1QZU6"/>
<dbReference type="KEGG" id="falb:HYN59_12675"/>
<dbReference type="RefSeq" id="WP_108778608.1">
    <property type="nucleotide sequence ID" value="NZ_CP029186.1"/>
</dbReference>
<protein>
    <recommendedName>
        <fullName evidence="3">Lipoprotein</fullName>
    </recommendedName>
</protein>
<name>A0A2S1QZU6_9FLAO</name>
<evidence type="ECO:0000313" key="1">
    <source>
        <dbReference type="EMBL" id="AWH85906.1"/>
    </source>
</evidence>
<evidence type="ECO:0000313" key="2">
    <source>
        <dbReference type="Proteomes" id="UP000244929"/>
    </source>
</evidence>
<dbReference type="OrthoDB" id="1246706at2"/>
<keyword evidence="2" id="KW-1185">Reference proteome</keyword>
<organism evidence="1 2">
    <name type="scientific">Flavobacterium album</name>
    <dbReference type="NCBI Taxonomy" id="2175091"/>
    <lineage>
        <taxon>Bacteria</taxon>
        <taxon>Pseudomonadati</taxon>
        <taxon>Bacteroidota</taxon>
        <taxon>Flavobacteriia</taxon>
        <taxon>Flavobacteriales</taxon>
        <taxon>Flavobacteriaceae</taxon>
        <taxon>Flavobacterium</taxon>
    </lineage>
</organism>